<keyword evidence="1" id="KW-0812">Transmembrane</keyword>
<sequence>MFEFHWWWMVFALPLPLIIYYFAPAHQQRTAITLPTLPEQGAVPKAQHISLKILALLIWLLLVTAAARPVWYGKPIEFQPKHRDMMLVVDLSGSMAQEDMNSNNGYIDRLSAVKQVLNHFISERKGDRLGLVLFADHAYLQTPLTLDRQTVQQQLNRAQLNMIGTQTAIGEGIGIATKTFIKSEAKQRVMVLLSDGGNTAGVIEPLEAAKIAKDNNAIIYTVGIGAGEIQTNGFFGTRTVNTSQDLDEKTLTEIAKMTGGQYFRAKDKDQLDKIYQTINQLQPVTNATQTWRPQSEWFSYPLALALILSFVLAILRRRHG</sequence>
<keyword evidence="1" id="KW-0472">Membrane</keyword>
<keyword evidence="1" id="KW-1133">Transmembrane helix</keyword>
<feature type="domain" description="VWFA" evidence="2">
    <location>
        <begin position="84"/>
        <end position="278"/>
    </location>
</feature>
<evidence type="ECO:0000256" key="1">
    <source>
        <dbReference type="SAM" id="Phobius"/>
    </source>
</evidence>
<protein>
    <submittedName>
        <fullName evidence="3">VWA domain-containing protein</fullName>
    </submittedName>
</protein>
<name>A0A5Q0TGV3_9VIBR</name>
<dbReference type="InterPro" id="IPR033881">
    <property type="entry name" value="vWA_BatA_type"/>
</dbReference>
<dbReference type="SUPFAM" id="SSF53300">
    <property type="entry name" value="vWA-like"/>
    <property type="match status" value="1"/>
</dbReference>
<feature type="transmembrane region" description="Helical" evidence="1">
    <location>
        <begin position="6"/>
        <end position="23"/>
    </location>
</feature>
<gene>
    <name evidence="3" type="ORF">GFB47_13145</name>
</gene>
<dbReference type="AlphaFoldDB" id="A0A5Q0TGV3"/>
<dbReference type="Gene3D" id="3.40.50.410">
    <property type="entry name" value="von Willebrand factor, type A domain"/>
    <property type="match status" value="1"/>
</dbReference>
<proteinExistence type="predicted"/>
<dbReference type="InterPro" id="IPR050768">
    <property type="entry name" value="UPF0353/GerABKA_families"/>
</dbReference>
<dbReference type="InterPro" id="IPR036465">
    <property type="entry name" value="vWFA_dom_sf"/>
</dbReference>
<dbReference type="Pfam" id="PF00092">
    <property type="entry name" value="VWA"/>
    <property type="match status" value="1"/>
</dbReference>
<feature type="transmembrane region" description="Helical" evidence="1">
    <location>
        <begin position="297"/>
        <end position="315"/>
    </location>
</feature>
<evidence type="ECO:0000313" key="3">
    <source>
        <dbReference type="EMBL" id="QGA66372.1"/>
    </source>
</evidence>
<dbReference type="SMART" id="SM00327">
    <property type="entry name" value="VWA"/>
    <property type="match status" value="1"/>
</dbReference>
<accession>A0A5Q0TGV3</accession>
<dbReference type="RefSeq" id="WP_153448506.1">
    <property type="nucleotide sequence ID" value="NZ_CP045700.1"/>
</dbReference>
<reference evidence="3 4" key="1">
    <citation type="submission" date="2019-10" db="EMBL/GenBank/DDBJ databases">
        <title>Vibrio sp. nov., isolated from Coralline algae surface.</title>
        <authorList>
            <person name="Geng Y."/>
            <person name="Zhang X."/>
        </authorList>
    </citation>
    <scope>NUCLEOTIDE SEQUENCE [LARGE SCALE GENOMIC DNA]</scope>
    <source>
        <strain evidence="3 4">SM1977</strain>
    </source>
</reference>
<dbReference type="PANTHER" id="PTHR22550">
    <property type="entry name" value="SPORE GERMINATION PROTEIN"/>
    <property type="match status" value="1"/>
</dbReference>
<evidence type="ECO:0000259" key="2">
    <source>
        <dbReference type="PROSITE" id="PS50234"/>
    </source>
</evidence>
<dbReference type="PROSITE" id="PS50234">
    <property type="entry name" value="VWFA"/>
    <property type="match status" value="1"/>
</dbReference>
<keyword evidence="4" id="KW-1185">Reference proteome</keyword>
<feature type="transmembrane region" description="Helical" evidence="1">
    <location>
        <begin position="53"/>
        <end position="71"/>
    </location>
</feature>
<dbReference type="PANTHER" id="PTHR22550:SF18">
    <property type="entry name" value="VWFA DOMAIN-CONTAINING PROTEIN"/>
    <property type="match status" value="1"/>
</dbReference>
<dbReference type="EMBL" id="CP045700">
    <property type="protein sequence ID" value="QGA66372.1"/>
    <property type="molecule type" value="Genomic_DNA"/>
</dbReference>
<dbReference type="CDD" id="cd01467">
    <property type="entry name" value="vWA_BatA_type"/>
    <property type="match status" value="1"/>
</dbReference>
<organism evidence="3 4">
    <name type="scientific">Vibrio algicola</name>
    <dbReference type="NCBI Taxonomy" id="2662262"/>
    <lineage>
        <taxon>Bacteria</taxon>
        <taxon>Pseudomonadati</taxon>
        <taxon>Pseudomonadota</taxon>
        <taxon>Gammaproteobacteria</taxon>
        <taxon>Vibrionales</taxon>
        <taxon>Vibrionaceae</taxon>
        <taxon>Vibrio</taxon>
    </lineage>
</organism>
<evidence type="ECO:0000313" key="4">
    <source>
        <dbReference type="Proteomes" id="UP000348942"/>
    </source>
</evidence>
<dbReference type="InterPro" id="IPR002035">
    <property type="entry name" value="VWF_A"/>
</dbReference>
<dbReference type="Proteomes" id="UP000348942">
    <property type="component" value="Chromosome 2"/>
</dbReference>